<organism evidence="9 10">
    <name type="scientific">Paenibacillus albiflavus</name>
    <dbReference type="NCBI Taxonomy" id="2545760"/>
    <lineage>
        <taxon>Bacteria</taxon>
        <taxon>Bacillati</taxon>
        <taxon>Bacillota</taxon>
        <taxon>Bacilli</taxon>
        <taxon>Bacillales</taxon>
        <taxon>Paenibacillaceae</taxon>
        <taxon>Paenibacillus</taxon>
    </lineage>
</organism>
<comment type="subcellular location">
    <subcellularLocation>
        <location evidence="1">Cell membrane</location>
        <topology evidence="1">Multi-pass membrane protein</topology>
    </subcellularLocation>
</comment>
<dbReference type="PROSITE" id="PS50885">
    <property type="entry name" value="HAMP"/>
    <property type="match status" value="1"/>
</dbReference>
<dbReference type="EMBL" id="SKFG01000010">
    <property type="protein sequence ID" value="TCZ77224.1"/>
    <property type="molecule type" value="Genomic_DNA"/>
</dbReference>
<dbReference type="PANTHER" id="PTHR34220:SF7">
    <property type="entry name" value="SENSOR HISTIDINE KINASE YPDA"/>
    <property type="match status" value="1"/>
</dbReference>
<evidence type="ECO:0000256" key="1">
    <source>
        <dbReference type="ARBA" id="ARBA00004651"/>
    </source>
</evidence>
<gene>
    <name evidence="9" type="ORF">E0485_12265</name>
</gene>
<dbReference type="SUPFAM" id="SSF158472">
    <property type="entry name" value="HAMP domain-like"/>
    <property type="match status" value="1"/>
</dbReference>
<dbReference type="SMART" id="SM00304">
    <property type="entry name" value="HAMP"/>
    <property type="match status" value="1"/>
</dbReference>
<evidence type="ECO:0000256" key="2">
    <source>
        <dbReference type="ARBA" id="ARBA00022475"/>
    </source>
</evidence>
<name>A0A4R4EBF8_9BACL</name>
<evidence type="ECO:0000256" key="7">
    <source>
        <dbReference type="SAM" id="Phobius"/>
    </source>
</evidence>
<keyword evidence="4" id="KW-0808">Transferase</keyword>
<keyword evidence="7" id="KW-1133">Transmembrane helix</keyword>
<dbReference type="SUPFAM" id="SSF55874">
    <property type="entry name" value="ATPase domain of HSP90 chaperone/DNA topoisomerase II/histidine kinase"/>
    <property type="match status" value="1"/>
</dbReference>
<feature type="domain" description="HAMP" evidence="8">
    <location>
        <begin position="326"/>
        <end position="379"/>
    </location>
</feature>
<evidence type="ECO:0000256" key="5">
    <source>
        <dbReference type="ARBA" id="ARBA00022777"/>
    </source>
</evidence>
<dbReference type="Pfam" id="PF06580">
    <property type="entry name" value="His_kinase"/>
    <property type="match status" value="1"/>
</dbReference>
<feature type="transmembrane region" description="Helical" evidence="7">
    <location>
        <begin position="21"/>
        <end position="42"/>
    </location>
</feature>
<dbReference type="AlphaFoldDB" id="A0A4R4EBF8"/>
<keyword evidence="6 7" id="KW-0472">Membrane</keyword>
<sequence length="607" mass="70033">MKALVGKLSNSSFQVKLLLSYSIIILIPVLSALLLSGFKFYYQTKGKYEDFLEQLNTRTNVTVNDFISNIARNSYFYLTDTRLQTILNKNYQQENLELLEDANYMMRAMDQIVLMNGYIAGVTVIAPNNRIYNSTSAYTWDLEPIIERVTKQALQKGKIIVSSPYASSSMNGNPKLLSIVRYLSDLNLKNNMEGYVKVDIHYKSFRNLIDGISDSNLQLTTVVMADGKMIYPANDSPNASNDAEWQQLLSQIESKKNTGEKIVQFRMKDETYLFASTVNETTNWNIIQYIPLHVVEDNFLNNTHNYLILSLLTLIIAFFLALFFSRRFIKPIHKLRKAMKRVDSGNMDQVVLNIRMTDEIGQLIDSYNAMILRLKQSREMEILSNRLQKRAELNMLQAQINPHFLYNTLNVIHSIAELNRLNEISVMAKSLASLYRYNIKNNDDVTIEKELEQIKNYINIQQIRFLSKFNVIYEIDTELYPYKILKFLLQPLVENAFYHGLEPKGGKGTLRLSITKRGHSLHICIEDDGVGISEQKLAELNAIFEHPFQVDAIDTKVNFGLRNVHARIKNFYGDEYWIRVSSTPHLGTCFEIKIPAEKEHDDEHSGR</sequence>
<accession>A0A4R4EBF8</accession>
<evidence type="ECO:0000313" key="10">
    <source>
        <dbReference type="Proteomes" id="UP000295418"/>
    </source>
</evidence>
<evidence type="ECO:0000256" key="6">
    <source>
        <dbReference type="ARBA" id="ARBA00023136"/>
    </source>
</evidence>
<dbReference type="InterPro" id="IPR003660">
    <property type="entry name" value="HAMP_dom"/>
</dbReference>
<evidence type="ECO:0000259" key="8">
    <source>
        <dbReference type="PROSITE" id="PS50885"/>
    </source>
</evidence>
<dbReference type="InterPro" id="IPR050640">
    <property type="entry name" value="Bact_2-comp_sensor_kinase"/>
</dbReference>
<evidence type="ECO:0000313" key="9">
    <source>
        <dbReference type="EMBL" id="TCZ77224.1"/>
    </source>
</evidence>
<protein>
    <submittedName>
        <fullName evidence="9">HAMP domain-containing protein</fullName>
    </submittedName>
</protein>
<dbReference type="Pfam" id="PF00672">
    <property type="entry name" value="HAMP"/>
    <property type="match status" value="1"/>
</dbReference>
<dbReference type="Pfam" id="PF02518">
    <property type="entry name" value="HATPase_c"/>
    <property type="match status" value="1"/>
</dbReference>
<keyword evidence="5" id="KW-0418">Kinase</keyword>
<keyword evidence="2" id="KW-1003">Cell membrane</keyword>
<dbReference type="InterPro" id="IPR036890">
    <property type="entry name" value="HATPase_C_sf"/>
</dbReference>
<keyword evidence="7" id="KW-0812">Transmembrane</keyword>
<evidence type="ECO:0000256" key="3">
    <source>
        <dbReference type="ARBA" id="ARBA00022553"/>
    </source>
</evidence>
<dbReference type="Gene3D" id="6.10.340.10">
    <property type="match status" value="1"/>
</dbReference>
<comment type="caution">
    <text evidence="9">The sequence shown here is derived from an EMBL/GenBank/DDBJ whole genome shotgun (WGS) entry which is preliminary data.</text>
</comment>
<dbReference type="GO" id="GO:0000155">
    <property type="term" value="F:phosphorelay sensor kinase activity"/>
    <property type="evidence" value="ECO:0007669"/>
    <property type="project" value="InterPro"/>
</dbReference>
<dbReference type="Gene3D" id="3.30.565.10">
    <property type="entry name" value="Histidine kinase-like ATPase, C-terminal domain"/>
    <property type="match status" value="1"/>
</dbReference>
<keyword evidence="10" id="KW-1185">Reference proteome</keyword>
<dbReference type="SMART" id="SM00387">
    <property type="entry name" value="HATPase_c"/>
    <property type="match status" value="1"/>
</dbReference>
<dbReference type="Gene3D" id="3.30.450.20">
    <property type="entry name" value="PAS domain"/>
    <property type="match status" value="2"/>
</dbReference>
<feature type="transmembrane region" description="Helical" evidence="7">
    <location>
        <begin position="306"/>
        <end position="329"/>
    </location>
</feature>
<proteinExistence type="predicted"/>
<dbReference type="Proteomes" id="UP000295418">
    <property type="component" value="Unassembled WGS sequence"/>
</dbReference>
<evidence type="ECO:0000256" key="4">
    <source>
        <dbReference type="ARBA" id="ARBA00022679"/>
    </source>
</evidence>
<dbReference type="GO" id="GO:0005886">
    <property type="term" value="C:plasma membrane"/>
    <property type="evidence" value="ECO:0007669"/>
    <property type="project" value="UniProtKB-SubCell"/>
</dbReference>
<dbReference type="CDD" id="cd06225">
    <property type="entry name" value="HAMP"/>
    <property type="match status" value="1"/>
</dbReference>
<keyword evidence="3" id="KW-0597">Phosphoprotein</keyword>
<dbReference type="InterPro" id="IPR003594">
    <property type="entry name" value="HATPase_dom"/>
</dbReference>
<dbReference type="PANTHER" id="PTHR34220">
    <property type="entry name" value="SENSOR HISTIDINE KINASE YPDA"/>
    <property type="match status" value="1"/>
</dbReference>
<reference evidence="9 10" key="1">
    <citation type="submission" date="2019-03" db="EMBL/GenBank/DDBJ databases">
        <authorList>
            <person name="Kim M.K.M."/>
        </authorList>
    </citation>
    <scope>NUCLEOTIDE SEQUENCE [LARGE SCALE GENOMIC DNA]</scope>
    <source>
        <strain evidence="9 10">18JY21-1</strain>
    </source>
</reference>
<dbReference type="OrthoDB" id="9776552at2"/>
<dbReference type="RefSeq" id="WP_132418326.1">
    <property type="nucleotide sequence ID" value="NZ_SKFG01000010.1"/>
</dbReference>
<dbReference type="InterPro" id="IPR010559">
    <property type="entry name" value="Sig_transdc_His_kin_internal"/>
</dbReference>